<dbReference type="RefSeq" id="WP_179726960.1">
    <property type="nucleotide sequence ID" value="NZ_BAABEF010000001.1"/>
</dbReference>
<evidence type="ECO:0000313" key="2">
    <source>
        <dbReference type="Proteomes" id="UP000582231"/>
    </source>
</evidence>
<keyword evidence="2" id="KW-1185">Reference proteome</keyword>
<dbReference type="AlphaFoldDB" id="A0A852RC66"/>
<protein>
    <submittedName>
        <fullName evidence="1">Uncharacterized protein</fullName>
    </submittedName>
</protein>
<comment type="caution">
    <text evidence="1">The sequence shown here is derived from an EMBL/GenBank/DDBJ whole genome shotgun (WGS) entry which is preliminary data.</text>
</comment>
<proteinExistence type="predicted"/>
<reference evidence="1 2" key="1">
    <citation type="submission" date="2020-07" db="EMBL/GenBank/DDBJ databases">
        <title>Sequencing the genomes of 1000 actinobacteria strains.</title>
        <authorList>
            <person name="Klenk H.-P."/>
        </authorList>
    </citation>
    <scope>NUCLEOTIDE SEQUENCE [LARGE SCALE GENOMIC DNA]</scope>
    <source>
        <strain evidence="1 2">DSM 19082</strain>
    </source>
</reference>
<organism evidence="1 2">
    <name type="scientific">Nocardioides kongjuensis</name>
    <dbReference type="NCBI Taxonomy" id="349522"/>
    <lineage>
        <taxon>Bacteria</taxon>
        <taxon>Bacillati</taxon>
        <taxon>Actinomycetota</taxon>
        <taxon>Actinomycetes</taxon>
        <taxon>Propionibacteriales</taxon>
        <taxon>Nocardioidaceae</taxon>
        <taxon>Nocardioides</taxon>
    </lineage>
</organism>
<evidence type="ECO:0000313" key="1">
    <source>
        <dbReference type="EMBL" id="NYD30747.1"/>
    </source>
</evidence>
<dbReference type="Proteomes" id="UP000582231">
    <property type="component" value="Unassembled WGS sequence"/>
</dbReference>
<sequence>MPLGPRHLLAPLMLVLFPLAGCGDDGPVRLEVTVQGWSGWSREQPAPVVTTHELDEGETFTVDLVGYDDVVVTVVQVDGDQVALETSRPMAAEGEDGGFDVADPCTAFSLERGGSVGFGTPTLDAGSTITVAER</sequence>
<gene>
    <name evidence="1" type="ORF">BJ958_002293</name>
</gene>
<dbReference type="EMBL" id="JACCBF010000001">
    <property type="protein sequence ID" value="NYD30747.1"/>
    <property type="molecule type" value="Genomic_DNA"/>
</dbReference>
<accession>A0A852RC66</accession>
<name>A0A852RC66_9ACTN</name>